<accession>A0A2T6ZHX1</accession>
<feature type="compositionally biased region" description="Basic residues" evidence="1">
    <location>
        <begin position="52"/>
        <end position="70"/>
    </location>
</feature>
<evidence type="ECO:0000256" key="2">
    <source>
        <dbReference type="SAM" id="SignalP"/>
    </source>
</evidence>
<reference evidence="3 4" key="1">
    <citation type="submission" date="2017-04" db="EMBL/GenBank/DDBJ databases">
        <title>Draft genome sequence of Tuber borchii Vittad., a whitish edible truffle.</title>
        <authorList>
            <consortium name="DOE Joint Genome Institute"/>
            <person name="Murat C."/>
            <person name="Kuo A."/>
            <person name="Barry K.W."/>
            <person name="Clum A."/>
            <person name="Dockter R.B."/>
            <person name="Fauchery L."/>
            <person name="Iotti M."/>
            <person name="Kohler A."/>
            <person name="Labutti K."/>
            <person name="Lindquist E.A."/>
            <person name="Lipzen A."/>
            <person name="Ohm R.A."/>
            <person name="Wang M."/>
            <person name="Grigoriev I.V."/>
            <person name="Zambonelli A."/>
            <person name="Martin F.M."/>
        </authorList>
    </citation>
    <scope>NUCLEOTIDE SEQUENCE [LARGE SCALE GENOMIC DNA]</scope>
    <source>
        <strain evidence="3 4">Tbo3840</strain>
    </source>
</reference>
<evidence type="ECO:0000256" key="1">
    <source>
        <dbReference type="SAM" id="MobiDB-lite"/>
    </source>
</evidence>
<feature type="region of interest" description="Disordered" evidence="1">
    <location>
        <begin position="20"/>
        <end position="91"/>
    </location>
</feature>
<name>A0A2T6ZHX1_TUBBO</name>
<keyword evidence="2" id="KW-0732">Signal</keyword>
<evidence type="ECO:0000313" key="4">
    <source>
        <dbReference type="Proteomes" id="UP000244722"/>
    </source>
</evidence>
<feature type="chain" id="PRO_5015735903" evidence="2">
    <location>
        <begin position="20"/>
        <end position="91"/>
    </location>
</feature>
<evidence type="ECO:0000313" key="3">
    <source>
        <dbReference type="EMBL" id="PUU75097.1"/>
    </source>
</evidence>
<protein>
    <submittedName>
        <fullName evidence="3">Uncharacterized protein</fullName>
    </submittedName>
</protein>
<gene>
    <name evidence="3" type="ORF">B9Z19DRAFT_1131932</name>
</gene>
<dbReference type="AlphaFoldDB" id="A0A2T6ZHX1"/>
<organism evidence="3 4">
    <name type="scientific">Tuber borchii</name>
    <name type="common">White truffle</name>
    <dbReference type="NCBI Taxonomy" id="42251"/>
    <lineage>
        <taxon>Eukaryota</taxon>
        <taxon>Fungi</taxon>
        <taxon>Dikarya</taxon>
        <taxon>Ascomycota</taxon>
        <taxon>Pezizomycotina</taxon>
        <taxon>Pezizomycetes</taxon>
        <taxon>Pezizales</taxon>
        <taxon>Tuberaceae</taxon>
        <taxon>Tuber</taxon>
    </lineage>
</organism>
<sequence length="91" mass="9280">MRQSNLLLLLALQTSIVAGAPSPAETTGDISSITTTTSLPPDVATVQISKELRKRKGGGSKGKSSSKGKKGTGSAASERVAWGGIEGKVRN</sequence>
<comment type="caution">
    <text evidence="3">The sequence shown here is derived from an EMBL/GenBank/DDBJ whole genome shotgun (WGS) entry which is preliminary data.</text>
</comment>
<proteinExistence type="predicted"/>
<dbReference type="Proteomes" id="UP000244722">
    <property type="component" value="Unassembled WGS sequence"/>
</dbReference>
<feature type="signal peptide" evidence="2">
    <location>
        <begin position="1"/>
        <end position="19"/>
    </location>
</feature>
<dbReference type="EMBL" id="NESQ01000251">
    <property type="protein sequence ID" value="PUU75097.1"/>
    <property type="molecule type" value="Genomic_DNA"/>
</dbReference>
<keyword evidence="4" id="KW-1185">Reference proteome</keyword>
<feature type="compositionally biased region" description="Low complexity" evidence="1">
    <location>
        <begin position="26"/>
        <end position="38"/>
    </location>
</feature>